<dbReference type="InterPro" id="IPR011701">
    <property type="entry name" value="MFS"/>
</dbReference>
<dbReference type="Proteomes" id="UP000580654">
    <property type="component" value="Unassembled WGS sequence"/>
</dbReference>
<dbReference type="AlphaFoldDB" id="A0A840YJ66"/>
<keyword evidence="1 4" id="KW-0812">Transmembrane</keyword>
<feature type="transmembrane region" description="Helical" evidence="4">
    <location>
        <begin position="12"/>
        <end position="30"/>
    </location>
</feature>
<evidence type="ECO:0000256" key="2">
    <source>
        <dbReference type="ARBA" id="ARBA00022989"/>
    </source>
</evidence>
<proteinExistence type="predicted"/>
<sequence>MAADFSLPASAIFAAFSASLLLTAVLGPWVGRLIDRKGGRGVLAASNLAFASGLLLLFAAPAGWVSVLFLGWGMLGLGMALGLYDSAFATVAGLYGREARGAITGITVMAGFASTIGWPLTAWLETSFGWRGACLAWAVLHLGLALPLHLLLIPPAPPPVPGPASAEDPEGAAGWGQLALLALALTGTGFNIAAMAAHLPGVLARAGVAPEAALVAASLVGPMQVLSRVLDASLLRRVPPLVSARLATAAHPLAAAALGLGSGGALAPAAFAVIHGAGNGMLTIVRGTLPLALFGAQGYGARQGILLAPMRLLQALAPLAFGLALERVGLGALWLYAGVGLISLLALMALRRPG</sequence>
<organism evidence="6 7">
    <name type="scientific">Muricoccus pecuniae</name>
    <dbReference type="NCBI Taxonomy" id="693023"/>
    <lineage>
        <taxon>Bacteria</taxon>
        <taxon>Pseudomonadati</taxon>
        <taxon>Pseudomonadota</taxon>
        <taxon>Alphaproteobacteria</taxon>
        <taxon>Acetobacterales</taxon>
        <taxon>Roseomonadaceae</taxon>
        <taxon>Muricoccus</taxon>
    </lineage>
</organism>
<keyword evidence="2 4" id="KW-1133">Transmembrane helix</keyword>
<evidence type="ECO:0000256" key="4">
    <source>
        <dbReference type="SAM" id="Phobius"/>
    </source>
</evidence>
<evidence type="ECO:0000313" key="7">
    <source>
        <dbReference type="Proteomes" id="UP000580654"/>
    </source>
</evidence>
<protein>
    <submittedName>
        <fullName evidence="6">MFS family permease</fullName>
    </submittedName>
</protein>
<feature type="transmembrane region" description="Helical" evidence="4">
    <location>
        <begin position="174"/>
        <end position="196"/>
    </location>
</feature>
<keyword evidence="3 4" id="KW-0472">Membrane</keyword>
<feature type="transmembrane region" description="Helical" evidence="4">
    <location>
        <begin position="42"/>
        <end position="64"/>
    </location>
</feature>
<keyword evidence="7" id="KW-1185">Reference proteome</keyword>
<dbReference type="GO" id="GO:0022857">
    <property type="term" value="F:transmembrane transporter activity"/>
    <property type="evidence" value="ECO:0007669"/>
    <property type="project" value="InterPro"/>
</dbReference>
<dbReference type="PROSITE" id="PS50850">
    <property type="entry name" value="MFS"/>
    <property type="match status" value="1"/>
</dbReference>
<feature type="transmembrane region" description="Helical" evidence="4">
    <location>
        <begin position="102"/>
        <end position="124"/>
    </location>
</feature>
<reference evidence="6 7" key="1">
    <citation type="submission" date="2020-08" db="EMBL/GenBank/DDBJ databases">
        <title>Genomic Encyclopedia of Type Strains, Phase IV (KMG-IV): sequencing the most valuable type-strain genomes for metagenomic binning, comparative biology and taxonomic classification.</title>
        <authorList>
            <person name="Goeker M."/>
        </authorList>
    </citation>
    <scope>NUCLEOTIDE SEQUENCE [LARGE SCALE GENOMIC DNA]</scope>
    <source>
        <strain evidence="6 7">DSM 25622</strain>
    </source>
</reference>
<gene>
    <name evidence="6" type="ORF">FHS87_002064</name>
</gene>
<dbReference type="Pfam" id="PF07690">
    <property type="entry name" value="MFS_1"/>
    <property type="match status" value="1"/>
</dbReference>
<feature type="domain" description="Major facilitator superfamily (MFS) profile" evidence="5">
    <location>
        <begin position="1"/>
        <end position="354"/>
    </location>
</feature>
<feature type="transmembrane region" description="Helical" evidence="4">
    <location>
        <begin position="130"/>
        <end position="153"/>
    </location>
</feature>
<evidence type="ECO:0000259" key="5">
    <source>
        <dbReference type="PROSITE" id="PS50850"/>
    </source>
</evidence>
<dbReference type="Gene3D" id="1.20.1250.20">
    <property type="entry name" value="MFS general substrate transporter like domains"/>
    <property type="match status" value="1"/>
</dbReference>
<evidence type="ECO:0000313" key="6">
    <source>
        <dbReference type="EMBL" id="MBB5694024.1"/>
    </source>
</evidence>
<evidence type="ECO:0000256" key="3">
    <source>
        <dbReference type="ARBA" id="ARBA00023136"/>
    </source>
</evidence>
<feature type="transmembrane region" description="Helical" evidence="4">
    <location>
        <begin position="331"/>
        <end position="350"/>
    </location>
</feature>
<dbReference type="InterPro" id="IPR036259">
    <property type="entry name" value="MFS_trans_sf"/>
</dbReference>
<comment type="caution">
    <text evidence="6">The sequence shown here is derived from an EMBL/GenBank/DDBJ whole genome shotgun (WGS) entry which is preliminary data.</text>
</comment>
<dbReference type="InterPro" id="IPR020846">
    <property type="entry name" value="MFS_dom"/>
</dbReference>
<dbReference type="EMBL" id="JACIJD010000008">
    <property type="protein sequence ID" value="MBB5694024.1"/>
    <property type="molecule type" value="Genomic_DNA"/>
</dbReference>
<name>A0A840YJ66_9PROT</name>
<dbReference type="SUPFAM" id="SSF103473">
    <property type="entry name" value="MFS general substrate transporter"/>
    <property type="match status" value="1"/>
</dbReference>
<evidence type="ECO:0000256" key="1">
    <source>
        <dbReference type="ARBA" id="ARBA00022692"/>
    </source>
</evidence>
<accession>A0A840YJ66</accession>